<proteinExistence type="predicted"/>
<protein>
    <submittedName>
        <fullName evidence="2">Uncharacterized protein</fullName>
    </submittedName>
</protein>
<reference evidence="3" key="2">
    <citation type="journal article" date="2017" name="Nat. Plants">
        <title>The Aegilops tauschii genome reveals multiple impacts of transposons.</title>
        <authorList>
            <person name="Zhao G."/>
            <person name="Zou C."/>
            <person name="Li K."/>
            <person name="Wang K."/>
            <person name="Li T."/>
            <person name="Gao L."/>
            <person name="Zhang X."/>
            <person name="Wang H."/>
            <person name="Yang Z."/>
            <person name="Liu X."/>
            <person name="Jiang W."/>
            <person name="Mao L."/>
            <person name="Kong X."/>
            <person name="Jiao Y."/>
            <person name="Jia J."/>
        </authorList>
    </citation>
    <scope>NUCLEOTIDE SEQUENCE [LARGE SCALE GENOMIC DNA]</scope>
    <source>
        <strain evidence="3">cv. AL8/78</strain>
    </source>
</reference>
<evidence type="ECO:0000313" key="3">
    <source>
        <dbReference type="Proteomes" id="UP000015105"/>
    </source>
</evidence>
<evidence type="ECO:0000256" key="1">
    <source>
        <dbReference type="SAM" id="MobiDB-lite"/>
    </source>
</evidence>
<reference evidence="2" key="4">
    <citation type="submission" date="2019-03" db="UniProtKB">
        <authorList>
            <consortium name="EnsemblPlants"/>
        </authorList>
    </citation>
    <scope>IDENTIFICATION</scope>
</reference>
<dbReference type="EnsemblPlants" id="AET1Gv20612000.1">
    <property type="protein sequence ID" value="AET1Gv20612000.1"/>
    <property type="gene ID" value="AET1Gv20612000"/>
</dbReference>
<organism evidence="2 3">
    <name type="scientific">Aegilops tauschii subsp. strangulata</name>
    <name type="common">Goatgrass</name>
    <dbReference type="NCBI Taxonomy" id="200361"/>
    <lineage>
        <taxon>Eukaryota</taxon>
        <taxon>Viridiplantae</taxon>
        <taxon>Streptophyta</taxon>
        <taxon>Embryophyta</taxon>
        <taxon>Tracheophyta</taxon>
        <taxon>Spermatophyta</taxon>
        <taxon>Magnoliopsida</taxon>
        <taxon>Liliopsida</taxon>
        <taxon>Poales</taxon>
        <taxon>Poaceae</taxon>
        <taxon>BOP clade</taxon>
        <taxon>Pooideae</taxon>
        <taxon>Triticodae</taxon>
        <taxon>Triticeae</taxon>
        <taxon>Triticinae</taxon>
        <taxon>Aegilops</taxon>
    </lineage>
</organism>
<dbReference type="Proteomes" id="UP000015105">
    <property type="component" value="Chromosome 1D"/>
</dbReference>
<accession>A0A452Z2H7</accession>
<dbReference type="Gramene" id="AET1Gv20612000.1">
    <property type="protein sequence ID" value="AET1Gv20612000.1"/>
    <property type="gene ID" value="AET1Gv20612000"/>
</dbReference>
<reference evidence="2" key="3">
    <citation type="journal article" date="2017" name="Nature">
        <title>Genome sequence of the progenitor of the wheat D genome Aegilops tauschii.</title>
        <authorList>
            <person name="Luo M.C."/>
            <person name="Gu Y.Q."/>
            <person name="Puiu D."/>
            <person name="Wang H."/>
            <person name="Twardziok S.O."/>
            <person name="Deal K.R."/>
            <person name="Huo N."/>
            <person name="Zhu T."/>
            <person name="Wang L."/>
            <person name="Wang Y."/>
            <person name="McGuire P.E."/>
            <person name="Liu S."/>
            <person name="Long H."/>
            <person name="Ramasamy R.K."/>
            <person name="Rodriguez J.C."/>
            <person name="Van S.L."/>
            <person name="Yuan L."/>
            <person name="Wang Z."/>
            <person name="Xia Z."/>
            <person name="Xiao L."/>
            <person name="Anderson O.D."/>
            <person name="Ouyang S."/>
            <person name="Liang Y."/>
            <person name="Zimin A.V."/>
            <person name="Pertea G."/>
            <person name="Qi P."/>
            <person name="Bennetzen J.L."/>
            <person name="Dai X."/>
            <person name="Dawson M.W."/>
            <person name="Muller H.G."/>
            <person name="Kugler K."/>
            <person name="Rivarola-Duarte L."/>
            <person name="Spannagl M."/>
            <person name="Mayer K.F.X."/>
            <person name="Lu F.H."/>
            <person name="Bevan M.W."/>
            <person name="Leroy P."/>
            <person name="Li P."/>
            <person name="You F.M."/>
            <person name="Sun Q."/>
            <person name="Liu Z."/>
            <person name="Lyons E."/>
            <person name="Wicker T."/>
            <person name="Salzberg S.L."/>
            <person name="Devos K.M."/>
            <person name="Dvorak J."/>
        </authorList>
    </citation>
    <scope>NUCLEOTIDE SEQUENCE [LARGE SCALE GENOMIC DNA]</scope>
    <source>
        <strain evidence="2">cv. AL8/78</strain>
    </source>
</reference>
<reference evidence="3" key="1">
    <citation type="journal article" date="2014" name="Science">
        <title>Ancient hybridizations among the ancestral genomes of bread wheat.</title>
        <authorList>
            <consortium name="International Wheat Genome Sequencing Consortium,"/>
            <person name="Marcussen T."/>
            <person name="Sandve S.R."/>
            <person name="Heier L."/>
            <person name="Spannagl M."/>
            <person name="Pfeifer M."/>
            <person name="Jakobsen K.S."/>
            <person name="Wulff B.B."/>
            <person name="Steuernagel B."/>
            <person name="Mayer K.F."/>
            <person name="Olsen O.A."/>
        </authorList>
    </citation>
    <scope>NUCLEOTIDE SEQUENCE [LARGE SCALE GENOMIC DNA]</scope>
    <source>
        <strain evidence="3">cv. AL8/78</strain>
    </source>
</reference>
<keyword evidence="3" id="KW-1185">Reference proteome</keyword>
<sequence length="255" mass="28094">MAFGRSLVTDSNGNYKGPLTLSLKQGYVRLRLFHLPEPSQCHFHFLFDFSITVRTTEERIAVLEFASYVYGSSLQVTSGDAREQRGHGAPCRVPVVQPPREHHVREGEAIDSGGPQPAPVAHQGHDALAASPDCGNGRHAETTPWQQRRNHWLLPRAAGHARPGLGHGRARGACHDGRRAGEANGDGALQQHQQEDGARRHRRVPAVDGWAQEVQQAPPPAHPEAPVLGDDVAHRVAGLKRPDRTSPRRRHSRWI</sequence>
<dbReference type="AlphaFoldDB" id="A0A452Z2H7"/>
<name>A0A452Z2H7_AEGTS</name>
<feature type="region of interest" description="Disordered" evidence="1">
    <location>
        <begin position="161"/>
        <end position="255"/>
    </location>
</feature>
<evidence type="ECO:0000313" key="2">
    <source>
        <dbReference type="EnsemblPlants" id="AET1Gv20612000.1"/>
    </source>
</evidence>
<reference evidence="2" key="5">
    <citation type="journal article" date="2021" name="G3 (Bethesda)">
        <title>Aegilops tauschii genome assembly Aet v5.0 features greater sequence contiguity and improved annotation.</title>
        <authorList>
            <person name="Wang L."/>
            <person name="Zhu T."/>
            <person name="Rodriguez J.C."/>
            <person name="Deal K.R."/>
            <person name="Dubcovsky J."/>
            <person name="McGuire P.E."/>
            <person name="Lux T."/>
            <person name="Spannagl M."/>
            <person name="Mayer K.F.X."/>
            <person name="Baldrich P."/>
            <person name="Meyers B.C."/>
            <person name="Huo N."/>
            <person name="Gu Y.Q."/>
            <person name="Zhou H."/>
            <person name="Devos K.M."/>
            <person name="Bennetzen J.L."/>
            <person name="Unver T."/>
            <person name="Budak H."/>
            <person name="Gulick P.J."/>
            <person name="Galiba G."/>
            <person name="Kalapos B."/>
            <person name="Nelson D.R."/>
            <person name="Li P."/>
            <person name="You F.M."/>
            <person name="Luo M.C."/>
            <person name="Dvorak J."/>
        </authorList>
    </citation>
    <scope>NUCLEOTIDE SEQUENCE [LARGE SCALE GENOMIC DNA]</scope>
    <source>
        <strain evidence="2">cv. AL8/78</strain>
    </source>
</reference>